<sequence length="1201" mass="131899">MNNRTTIQIKKEVLDPQPIVLSDSVTGASYGVYESQRLNTQRATDNQFSLLISPIMCIQQINKLQVRGNVRYDVRFTAYTQEMRQVAANWMANKYSTYSNAAGNALRLSTHNVSYLTFRSIRYSVPSFPEAVFDYGQDALQNRLNQDNVISFTLAPNIAAELDQVIAQNAFSLRASISISPSQQSAVDVQISSSSGVEPIDPIGRIIMWYFSPTNIPSNHLVCDGSEITNLTRYQKLVDLLGRDANGRVFLPDLRGRTVIGSGQSTGLSNYSLGQTGGVEQVTLTRDQMPAHNHGGVTGAGNKAKYIVVYQAGTSNCHWHVNGWAGGAPNHMRGVVDGRPNSIADAEGDINYPLSHHTHNITSDGEGEKNDILLCVSPRYMVPQEVLDSQPTELFDSVTGASFGVYESQRLNTQRATDNQFSLLRAVISPILCIQQINKLQVRGNVRYDVRFTAYTQEMKQLAANWLANKYSTYSQQQQKQQQQQQEQQQGGNALRLNVDNISNLVFRSIRFAIPSFPEAVFDFGQDAWQTRLNQDNVISFTLAANIAVELDQVIAQNAFSMRASLSITPPASSIPSQSVADVQISSSIGTTTTIINDPIGKISMWSLSLDVIPSNYLVCDGREITNQPRYKKLADLLGPDTTNGRVFLPDLRGRTVIGSGSGQSTGLSNYSLGQTGGVEQVTLTRDQMPAHNHGGVTGAGNKIKYIVVHHQGNNNCHWHVNGWDGGAHHAVGQIDNRPNSIADPGGDTKYPMSHHTHNIASDGDINKVGTRYCIKFTAYTQEMQQIAADWLAYKYSSTYSQQQQQQGNDLKLICVDNISNLPFQSIRYSIPSTPEAVFDYGQDTKSLKNQDNIISFLLFHYTELDLLIAQNAFSMKASLSIKPSSQKEEEEEVIDIQITSGTPSLGCCATKTVSMDIPLYKVSTLVVTNNILNQNNSASDLRVQTSAAAAAAAAEIVPDGDQGPAPAVQNPAIVVEKQDKKYDRLIQLNLIFLSFITLLVSFIAYKHLNGPVIQTQPIGTIEQWYFSLADVPSNYLVCNGTEIIDNVRYKDLVILLGKDANGRSFLPDLRGRAIIGSGKGNGLSNYNHRQTGGEEQVTLTKDQMPEHNHGGVTGPGNKAKYIVVHQAGTSNDAYHVNGWAGGPNHMRGAVDNRPNSISDPEGDTQYPGSIHTHNIKNDGKNQPHNNMQPYIALHYIIKAQ</sequence>
<dbReference type="EMBL" id="GL883026">
    <property type="protein sequence ID" value="EGG15374.1"/>
    <property type="molecule type" value="Genomic_DNA"/>
</dbReference>
<reference evidence="4" key="1">
    <citation type="journal article" date="2011" name="Genome Res.">
        <title>Phylogeny-wide analysis of social amoeba genomes highlights ancient origins for complex intercellular communication.</title>
        <authorList>
            <person name="Heidel A.J."/>
            <person name="Lawal H.M."/>
            <person name="Felder M."/>
            <person name="Schilde C."/>
            <person name="Helps N.R."/>
            <person name="Tunggal B."/>
            <person name="Rivero F."/>
            <person name="John U."/>
            <person name="Schleicher M."/>
            <person name="Eichinger L."/>
            <person name="Platzer M."/>
            <person name="Noegel A.A."/>
            <person name="Schaap P."/>
            <person name="Gloeckner G."/>
        </authorList>
    </citation>
    <scope>NUCLEOTIDE SEQUENCE [LARGE SCALE GENOMIC DNA]</scope>
    <source>
        <strain evidence="4">SH3</strain>
    </source>
</reference>
<dbReference type="KEGG" id="dfa:DFA_10208"/>
<protein>
    <recommendedName>
        <fullName evidence="2">Phage tail collar domain-containing protein</fullName>
    </recommendedName>
</protein>
<dbReference type="CDD" id="cd22641">
    <property type="entry name" value="C24-like"/>
    <property type="match status" value="3"/>
</dbReference>
<keyword evidence="4" id="KW-1185">Reference proteome</keyword>
<dbReference type="Gene3D" id="3.90.1340.10">
    <property type="entry name" value="Phage tail collar domain"/>
    <property type="match status" value="3"/>
</dbReference>
<name>F4Q9K5_CACFS</name>
<evidence type="ECO:0000256" key="1">
    <source>
        <dbReference type="SAM" id="MobiDB-lite"/>
    </source>
</evidence>
<dbReference type="Proteomes" id="UP000007797">
    <property type="component" value="Unassembled WGS sequence"/>
</dbReference>
<dbReference type="RefSeq" id="XP_004354116.1">
    <property type="nucleotide sequence ID" value="XM_004354064.1"/>
</dbReference>
<evidence type="ECO:0000313" key="4">
    <source>
        <dbReference type="Proteomes" id="UP000007797"/>
    </source>
</evidence>
<evidence type="ECO:0000259" key="2">
    <source>
        <dbReference type="Pfam" id="PF07484"/>
    </source>
</evidence>
<accession>F4Q9K5</accession>
<evidence type="ECO:0000313" key="3">
    <source>
        <dbReference type="EMBL" id="EGG15374.1"/>
    </source>
</evidence>
<feature type="region of interest" description="Disordered" evidence="1">
    <location>
        <begin position="1149"/>
        <end position="1185"/>
    </location>
</feature>
<dbReference type="SUPFAM" id="SSF88874">
    <property type="entry name" value="Receptor-binding domain of short tail fibre protein gp12"/>
    <property type="match status" value="3"/>
</dbReference>
<dbReference type="OrthoDB" id="10056189at2759"/>
<dbReference type="InterPro" id="IPR011083">
    <property type="entry name" value="Phage_tail_collar_dom"/>
</dbReference>
<dbReference type="AlphaFoldDB" id="F4Q9K5"/>
<organism evidence="3 4">
    <name type="scientific">Cavenderia fasciculata</name>
    <name type="common">Slime mold</name>
    <name type="synonym">Dictyostelium fasciculatum</name>
    <dbReference type="NCBI Taxonomy" id="261658"/>
    <lineage>
        <taxon>Eukaryota</taxon>
        <taxon>Amoebozoa</taxon>
        <taxon>Evosea</taxon>
        <taxon>Eumycetozoa</taxon>
        <taxon>Dictyostelia</taxon>
        <taxon>Acytosteliales</taxon>
        <taxon>Cavenderiaceae</taxon>
        <taxon>Cavenderia</taxon>
    </lineage>
</organism>
<dbReference type="Pfam" id="PF07484">
    <property type="entry name" value="Collar"/>
    <property type="match status" value="2"/>
</dbReference>
<gene>
    <name evidence="3" type="ORF">DFA_10208</name>
</gene>
<proteinExistence type="predicted"/>
<dbReference type="InterPro" id="IPR037053">
    <property type="entry name" value="Phage_tail_collar_dom_sf"/>
</dbReference>
<feature type="domain" description="Phage tail collar" evidence="2">
    <location>
        <begin position="601"/>
        <end position="657"/>
    </location>
</feature>
<feature type="domain" description="Phage tail collar" evidence="2">
    <location>
        <begin position="204"/>
        <end position="259"/>
    </location>
</feature>
<dbReference type="GeneID" id="14867114"/>